<dbReference type="InterPro" id="IPR029016">
    <property type="entry name" value="GAF-like_dom_sf"/>
</dbReference>
<dbReference type="SUPFAM" id="SSF47384">
    <property type="entry name" value="Homodimeric domain of signal transducing histidine kinase"/>
    <property type="match status" value="1"/>
</dbReference>
<evidence type="ECO:0000259" key="12">
    <source>
        <dbReference type="PROSITE" id="PS50110"/>
    </source>
</evidence>
<dbReference type="SUPFAM" id="SSF55781">
    <property type="entry name" value="GAF domain-like"/>
    <property type="match status" value="1"/>
</dbReference>
<dbReference type="Gene3D" id="3.30.450.20">
    <property type="entry name" value="PAS domain"/>
    <property type="match status" value="4"/>
</dbReference>
<dbReference type="SUPFAM" id="SSF55785">
    <property type="entry name" value="PYP-like sensor domain (PAS domain)"/>
    <property type="match status" value="4"/>
</dbReference>
<evidence type="ECO:0000259" key="14">
    <source>
        <dbReference type="PROSITE" id="PS50113"/>
    </source>
</evidence>
<keyword evidence="3 9" id="KW-0597">Phosphoprotein</keyword>
<dbReference type="SUPFAM" id="SSF55874">
    <property type="entry name" value="ATPase domain of HSP90 chaperone/DNA topoisomerase II/histidine kinase"/>
    <property type="match status" value="1"/>
</dbReference>
<evidence type="ECO:0000313" key="16">
    <source>
        <dbReference type="Proteomes" id="UP000640426"/>
    </source>
</evidence>
<dbReference type="SMART" id="SM00065">
    <property type="entry name" value="GAF"/>
    <property type="match status" value="1"/>
</dbReference>
<protein>
    <recommendedName>
        <fullName evidence="2">histidine kinase</fullName>
        <ecNumber evidence="2">2.7.13.3</ecNumber>
    </recommendedName>
</protein>
<dbReference type="PROSITE" id="PS50109">
    <property type="entry name" value="HIS_KIN"/>
    <property type="match status" value="1"/>
</dbReference>
<dbReference type="InterPro" id="IPR000700">
    <property type="entry name" value="PAS-assoc_C"/>
</dbReference>
<dbReference type="NCBIfam" id="TIGR00229">
    <property type="entry name" value="sensory_box"/>
    <property type="match status" value="3"/>
</dbReference>
<evidence type="ECO:0000259" key="11">
    <source>
        <dbReference type="PROSITE" id="PS50109"/>
    </source>
</evidence>
<keyword evidence="6" id="KW-0418">Kinase</keyword>
<dbReference type="InterPro" id="IPR003018">
    <property type="entry name" value="GAF"/>
</dbReference>
<dbReference type="CDD" id="cd00130">
    <property type="entry name" value="PAS"/>
    <property type="match status" value="3"/>
</dbReference>
<dbReference type="EC" id="2.7.13.3" evidence="2"/>
<dbReference type="Pfam" id="PF08448">
    <property type="entry name" value="PAS_4"/>
    <property type="match status" value="1"/>
</dbReference>
<feature type="modified residue" description="4-aspartylphosphate" evidence="9">
    <location>
        <position position="1007"/>
    </location>
</feature>
<dbReference type="InterPro" id="IPR005467">
    <property type="entry name" value="His_kinase_dom"/>
</dbReference>
<feature type="domain" description="PAS" evidence="13">
    <location>
        <begin position="259"/>
        <end position="312"/>
    </location>
</feature>
<evidence type="ECO:0000256" key="6">
    <source>
        <dbReference type="ARBA" id="ARBA00022777"/>
    </source>
</evidence>
<proteinExistence type="predicted"/>
<evidence type="ECO:0000256" key="10">
    <source>
        <dbReference type="SAM" id="Coils"/>
    </source>
</evidence>
<keyword evidence="16" id="KW-1185">Reference proteome</keyword>
<evidence type="ECO:0000256" key="8">
    <source>
        <dbReference type="ARBA" id="ARBA00023012"/>
    </source>
</evidence>
<dbReference type="InterPro" id="IPR004358">
    <property type="entry name" value="Sig_transdc_His_kin-like_C"/>
</dbReference>
<dbReference type="InterPro" id="IPR011006">
    <property type="entry name" value="CheY-like_superfamily"/>
</dbReference>
<dbReference type="PROSITE" id="PS50113">
    <property type="entry name" value="PAC"/>
    <property type="match status" value="1"/>
</dbReference>
<dbReference type="Pfam" id="PF00989">
    <property type="entry name" value="PAS"/>
    <property type="match status" value="1"/>
</dbReference>
<keyword evidence="10" id="KW-0175">Coiled coil</keyword>
<sequence>MDYAIVGLDLNGVITSWNVGASNIMGWSSEQAIGHPVALFFTAEDVEARVPAAEMSAAVRHGRGIDERWHLRHDGSRFWANGEMMPLRNERGDLEGYVKILRDRTEQHNVAAALSDSEDRYRTLHDAMDEGFCLIEVRCDDAAKPIDYCFREVNAAFERQTGIADAPGKWMRELAPNHEQHWFDRYAEVARTGNSTRFALPAQALNGRWYEVFAYRVGDPSERLVAILFSDITDRRSTDARLRASEEHLREANATLRSNEANLRLLLDTISEGFYAVNRDGVTTTCNAAFLRMLGFSRAQDVIGRKIHDLIHHSHPNGAAYPAAECPIYLAASQGTPMHVAEELFFPIGRDPVWVEYWATPIVEDGVLQGAICTFQDITDRREQERARQEAEARRAALMEVGEQLRNSEDLAAMSALAAEIVGRTLGVTAAGFARVEDDDDLVVIERDWAPDPAHAIAGTHSMRDYGSHMDDLLANRVVVINDVRLDPRTAANISAYHAIGAAALINAPVVEQGRLAALFCVLSDQVRRWSDDEIAFVREVAERTRVAIERRRAEVSLRDLNARLEHEVEVRTAERDRMWNTSPDLMLILSPDGVYQRLNPAWKTVLGYEPAELVGSYATDLVLPDDLAASENALSSAQAGSMPVFENRLRHKDGSSRWVQWVAAPGPDEIFGIGRHITEAKEAEQRLAEAEGQLRQSQKMEAVGQLTGGLAHDFNNLLTGISGSLEMMAIRIGQGRMGDVEKYNTAAQAASKRAAALTHRLLAFSRRQTLDPKPTQPNRLIEGMMDLIERTVGPEIETRFVASDALWATLVDPHQLENAVLNLCINARDAMPDGGRVTIETSNVDIDERAGRIRELEPGRYVALCVSDNGTGMTPEVITKAFDPFFTTKPIGVGTGLGLSMIYGFARQSGGQVRIHSGEGEGTSVCIYLPRHLGPTEIEEATPDLAGAPRAEVGETVLVVDDEPSVRMLVTDVLEELGYTAIEAADGAAGLKVLQSDAHIDLLISDVGLPGGMNGRQMADAARVSRPDLKILFITGYAEAAVVGNGHLDPGMHVMTKPFAMEALATRIRTLIEGAKRGRGVGAAFGGRRRGED</sequence>
<reference evidence="16" key="1">
    <citation type="submission" date="2020-12" db="EMBL/GenBank/DDBJ databases">
        <title>Hymenobacter sp.</title>
        <authorList>
            <person name="Kim M.K."/>
        </authorList>
    </citation>
    <scope>NUCLEOTIDE SEQUENCE [LARGE SCALE GENOMIC DNA]</scope>
    <source>
        <strain evidence="16">BT553</strain>
    </source>
</reference>
<dbReference type="Proteomes" id="UP000640426">
    <property type="component" value="Unassembled WGS sequence"/>
</dbReference>
<feature type="coiled-coil region" evidence="10">
    <location>
        <begin position="381"/>
        <end position="408"/>
    </location>
</feature>
<gene>
    <name evidence="15" type="ORF">JAO74_16940</name>
</gene>
<dbReference type="Gene3D" id="1.10.287.130">
    <property type="match status" value="1"/>
</dbReference>
<dbReference type="Pfam" id="PF01590">
    <property type="entry name" value="GAF"/>
    <property type="match status" value="1"/>
</dbReference>
<dbReference type="PANTHER" id="PTHR43065:SF42">
    <property type="entry name" value="TWO-COMPONENT SENSOR PPRA"/>
    <property type="match status" value="1"/>
</dbReference>
<dbReference type="PRINTS" id="PR00344">
    <property type="entry name" value="BCTRLSENSOR"/>
</dbReference>
<dbReference type="SMART" id="SM00091">
    <property type="entry name" value="PAS"/>
    <property type="match status" value="3"/>
</dbReference>
<dbReference type="InterPro" id="IPR035965">
    <property type="entry name" value="PAS-like_dom_sf"/>
</dbReference>
<evidence type="ECO:0000256" key="9">
    <source>
        <dbReference type="PROSITE-ProRule" id="PRU00169"/>
    </source>
</evidence>
<dbReference type="CDD" id="cd18161">
    <property type="entry name" value="REC_hyHK_blue-like"/>
    <property type="match status" value="1"/>
</dbReference>
<dbReference type="Pfam" id="PF02518">
    <property type="entry name" value="HATPase_c"/>
    <property type="match status" value="1"/>
</dbReference>
<comment type="catalytic activity">
    <reaction evidence="1">
        <text>ATP + protein L-histidine = ADP + protein N-phospho-L-histidine.</text>
        <dbReference type="EC" id="2.7.13.3"/>
    </reaction>
</comment>
<dbReference type="InterPro" id="IPR000014">
    <property type="entry name" value="PAS"/>
</dbReference>
<feature type="domain" description="Histidine kinase" evidence="11">
    <location>
        <begin position="710"/>
        <end position="934"/>
    </location>
</feature>
<keyword evidence="5" id="KW-0547">Nucleotide-binding</keyword>
<dbReference type="InterPro" id="IPR013656">
    <property type="entry name" value="PAS_4"/>
</dbReference>
<dbReference type="InterPro" id="IPR036097">
    <property type="entry name" value="HisK_dim/P_sf"/>
</dbReference>
<dbReference type="CDD" id="cd16919">
    <property type="entry name" value="HATPase_CckA-like"/>
    <property type="match status" value="1"/>
</dbReference>
<dbReference type="InterPro" id="IPR001610">
    <property type="entry name" value="PAC"/>
</dbReference>
<evidence type="ECO:0000256" key="3">
    <source>
        <dbReference type="ARBA" id="ARBA00022553"/>
    </source>
</evidence>
<name>A0ABS0XTV2_9SPHN</name>
<dbReference type="PANTHER" id="PTHR43065">
    <property type="entry name" value="SENSOR HISTIDINE KINASE"/>
    <property type="match status" value="1"/>
</dbReference>
<dbReference type="PROSITE" id="PS50110">
    <property type="entry name" value="RESPONSE_REGULATORY"/>
    <property type="match status" value="1"/>
</dbReference>
<accession>A0ABS0XTV2</accession>
<keyword evidence="8" id="KW-0902">Two-component regulatory system</keyword>
<dbReference type="InterPro" id="IPR013767">
    <property type="entry name" value="PAS_fold"/>
</dbReference>
<dbReference type="Pfam" id="PF00512">
    <property type="entry name" value="HisKA"/>
    <property type="match status" value="1"/>
</dbReference>
<dbReference type="EMBL" id="JAELXS010000013">
    <property type="protein sequence ID" value="MBJ6123475.1"/>
    <property type="molecule type" value="Genomic_DNA"/>
</dbReference>
<feature type="domain" description="Response regulatory" evidence="12">
    <location>
        <begin position="957"/>
        <end position="1073"/>
    </location>
</feature>
<dbReference type="PROSITE" id="PS50112">
    <property type="entry name" value="PAS"/>
    <property type="match status" value="3"/>
</dbReference>
<keyword evidence="7" id="KW-0067">ATP-binding</keyword>
<feature type="domain" description="PAC" evidence="14">
    <location>
        <begin position="63"/>
        <end position="116"/>
    </location>
</feature>
<evidence type="ECO:0000256" key="5">
    <source>
        <dbReference type="ARBA" id="ARBA00022741"/>
    </source>
</evidence>
<dbReference type="InterPro" id="IPR003661">
    <property type="entry name" value="HisK_dim/P_dom"/>
</dbReference>
<dbReference type="CDD" id="cd00082">
    <property type="entry name" value="HisKA"/>
    <property type="match status" value="1"/>
</dbReference>
<evidence type="ECO:0000256" key="2">
    <source>
        <dbReference type="ARBA" id="ARBA00012438"/>
    </source>
</evidence>
<evidence type="ECO:0000259" key="13">
    <source>
        <dbReference type="PROSITE" id="PS50112"/>
    </source>
</evidence>
<dbReference type="Gene3D" id="3.30.450.40">
    <property type="match status" value="1"/>
</dbReference>
<dbReference type="Gene3D" id="3.40.50.2300">
    <property type="match status" value="1"/>
</dbReference>
<dbReference type="SMART" id="SM00448">
    <property type="entry name" value="REC"/>
    <property type="match status" value="1"/>
</dbReference>
<keyword evidence="4" id="KW-0808">Transferase</keyword>
<dbReference type="SMART" id="SM00387">
    <property type="entry name" value="HATPase_c"/>
    <property type="match status" value="1"/>
</dbReference>
<organism evidence="15 16">
    <name type="scientific">Sphingomonas mollis</name>
    <dbReference type="NCBI Taxonomy" id="2795726"/>
    <lineage>
        <taxon>Bacteria</taxon>
        <taxon>Pseudomonadati</taxon>
        <taxon>Pseudomonadota</taxon>
        <taxon>Alphaproteobacteria</taxon>
        <taxon>Sphingomonadales</taxon>
        <taxon>Sphingomonadaceae</taxon>
        <taxon>Sphingomonas</taxon>
    </lineage>
</organism>
<evidence type="ECO:0000256" key="4">
    <source>
        <dbReference type="ARBA" id="ARBA00022679"/>
    </source>
</evidence>
<dbReference type="InterPro" id="IPR036890">
    <property type="entry name" value="HATPase_C_sf"/>
</dbReference>
<evidence type="ECO:0000256" key="1">
    <source>
        <dbReference type="ARBA" id="ARBA00000085"/>
    </source>
</evidence>
<evidence type="ECO:0000256" key="7">
    <source>
        <dbReference type="ARBA" id="ARBA00022840"/>
    </source>
</evidence>
<dbReference type="Pfam" id="PF13426">
    <property type="entry name" value="PAS_9"/>
    <property type="match status" value="1"/>
</dbReference>
<feature type="coiled-coil region" evidence="10">
    <location>
        <begin position="674"/>
        <end position="701"/>
    </location>
</feature>
<feature type="domain" description="PAS" evidence="13">
    <location>
        <begin position="1"/>
        <end position="62"/>
    </location>
</feature>
<dbReference type="SMART" id="SM00086">
    <property type="entry name" value="PAC"/>
    <property type="match status" value="3"/>
</dbReference>
<dbReference type="Pfam" id="PF00072">
    <property type="entry name" value="Response_reg"/>
    <property type="match status" value="1"/>
</dbReference>
<dbReference type="SUPFAM" id="SSF52172">
    <property type="entry name" value="CheY-like"/>
    <property type="match status" value="1"/>
</dbReference>
<dbReference type="SMART" id="SM00388">
    <property type="entry name" value="HisKA"/>
    <property type="match status" value="1"/>
</dbReference>
<dbReference type="InterPro" id="IPR001789">
    <property type="entry name" value="Sig_transdc_resp-reg_receiver"/>
</dbReference>
<evidence type="ECO:0000313" key="15">
    <source>
        <dbReference type="EMBL" id="MBJ6123475.1"/>
    </source>
</evidence>
<dbReference type="Gene3D" id="3.30.565.10">
    <property type="entry name" value="Histidine kinase-like ATPase, C-terminal domain"/>
    <property type="match status" value="1"/>
</dbReference>
<dbReference type="InterPro" id="IPR003594">
    <property type="entry name" value="HATPase_dom"/>
</dbReference>
<feature type="domain" description="PAS" evidence="13">
    <location>
        <begin position="572"/>
        <end position="642"/>
    </location>
</feature>
<comment type="caution">
    <text evidence="15">The sequence shown here is derived from an EMBL/GenBank/DDBJ whole genome shotgun (WGS) entry which is preliminary data.</text>
</comment>